<evidence type="ECO:0000313" key="1">
    <source>
        <dbReference type="EMBL" id="KAE8659621.1"/>
    </source>
</evidence>
<dbReference type="Proteomes" id="UP000436088">
    <property type="component" value="Unassembled WGS sequence"/>
</dbReference>
<protein>
    <submittedName>
        <fullName evidence="1">Uncharacterized protein</fullName>
    </submittedName>
</protein>
<sequence>MARASPPRPPFFPVLRPLRSFRPRSRSQHATRSPLRRRVAKPLHVSPFMDMLGSWSLKANAPDQNLLVTISVQHPELGCPVDIMACKLNKKVLSIGSEAMVEKCVIHTTPKVGGSDLVTEVERYHGERYFVWRDAKWPWS</sequence>
<proteinExistence type="predicted"/>
<gene>
    <name evidence="1" type="ORF">F3Y22_tig00116962pilonHSYRG00765</name>
</gene>
<organism evidence="1 2">
    <name type="scientific">Hibiscus syriacus</name>
    <name type="common">Rose of Sharon</name>
    <dbReference type="NCBI Taxonomy" id="106335"/>
    <lineage>
        <taxon>Eukaryota</taxon>
        <taxon>Viridiplantae</taxon>
        <taxon>Streptophyta</taxon>
        <taxon>Embryophyta</taxon>
        <taxon>Tracheophyta</taxon>
        <taxon>Spermatophyta</taxon>
        <taxon>Magnoliopsida</taxon>
        <taxon>eudicotyledons</taxon>
        <taxon>Gunneridae</taxon>
        <taxon>Pentapetalae</taxon>
        <taxon>rosids</taxon>
        <taxon>malvids</taxon>
        <taxon>Malvales</taxon>
        <taxon>Malvaceae</taxon>
        <taxon>Malvoideae</taxon>
        <taxon>Hibiscus</taxon>
    </lineage>
</organism>
<dbReference type="AlphaFoldDB" id="A0A6A2WL21"/>
<dbReference type="PANTHER" id="PTHR33973">
    <property type="entry name" value="OS07G0153300 PROTEIN"/>
    <property type="match status" value="1"/>
</dbReference>
<dbReference type="EMBL" id="VEPZ02001737">
    <property type="protein sequence ID" value="KAE8659621.1"/>
    <property type="molecule type" value="Genomic_DNA"/>
</dbReference>
<dbReference type="InterPro" id="IPR010775">
    <property type="entry name" value="DUF1365"/>
</dbReference>
<evidence type="ECO:0000313" key="2">
    <source>
        <dbReference type="Proteomes" id="UP000436088"/>
    </source>
</evidence>
<accession>A0A6A2WL21</accession>
<reference evidence="1" key="1">
    <citation type="submission" date="2019-09" db="EMBL/GenBank/DDBJ databases">
        <title>Draft genome information of white flower Hibiscus syriacus.</title>
        <authorList>
            <person name="Kim Y.-M."/>
        </authorList>
    </citation>
    <scope>NUCLEOTIDE SEQUENCE [LARGE SCALE GENOMIC DNA]</scope>
    <source>
        <strain evidence="1">YM2019G1</strain>
    </source>
</reference>
<keyword evidence="2" id="KW-1185">Reference proteome</keyword>
<name>A0A6A2WL21_HIBSY</name>
<dbReference type="Pfam" id="PF07103">
    <property type="entry name" value="DUF1365"/>
    <property type="match status" value="1"/>
</dbReference>
<dbReference type="PANTHER" id="PTHR33973:SF4">
    <property type="entry name" value="OS07G0153300 PROTEIN"/>
    <property type="match status" value="1"/>
</dbReference>
<comment type="caution">
    <text evidence="1">The sequence shown here is derived from an EMBL/GenBank/DDBJ whole genome shotgun (WGS) entry which is preliminary data.</text>
</comment>